<sequence length="101" mass="10460">MGSQELDTTEAPGMHPVERTSDGLPLPLGVLLSKLKHMQSVSADLDSGSILSPPLLPPVSERAQRRPGCLAVDAPCGSWSVSAPPRLHSCPLAAATPLISS</sequence>
<name>A0AC59Z6J0_RANTA</name>
<reference evidence="1" key="2">
    <citation type="submission" date="2025-03" db="EMBL/GenBank/DDBJ databases">
        <authorList>
            <consortium name="ELIXIR-Norway"/>
            <consortium name="Elixir Norway"/>
        </authorList>
    </citation>
    <scope>NUCLEOTIDE SEQUENCE</scope>
</reference>
<gene>
    <name evidence="1" type="ORF">MRATA1EN22A_LOCUS14552</name>
</gene>
<evidence type="ECO:0000313" key="2">
    <source>
        <dbReference type="Proteomes" id="UP001162501"/>
    </source>
</evidence>
<protein>
    <submittedName>
        <fullName evidence="1">Uncharacterized protein</fullName>
    </submittedName>
</protein>
<evidence type="ECO:0000313" key="1">
    <source>
        <dbReference type="EMBL" id="CAN0264088.1"/>
    </source>
</evidence>
<proteinExistence type="predicted"/>
<dbReference type="Proteomes" id="UP001162501">
    <property type="component" value="Chromosome 25"/>
</dbReference>
<organism evidence="1 2">
    <name type="scientific">Rangifer tarandus platyrhynchus</name>
    <name type="common">Svalbard reindeer</name>
    <dbReference type="NCBI Taxonomy" id="3082113"/>
    <lineage>
        <taxon>Eukaryota</taxon>
        <taxon>Metazoa</taxon>
        <taxon>Chordata</taxon>
        <taxon>Craniata</taxon>
        <taxon>Vertebrata</taxon>
        <taxon>Euteleostomi</taxon>
        <taxon>Mammalia</taxon>
        <taxon>Eutheria</taxon>
        <taxon>Laurasiatheria</taxon>
        <taxon>Artiodactyla</taxon>
        <taxon>Ruminantia</taxon>
        <taxon>Pecora</taxon>
        <taxon>Cervidae</taxon>
        <taxon>Odocoileinae</taxon>
        <taxon>Rangifer</taxon>
    </lineage>
</organism>
<reference evidence="1" key="1">
    <citation type="submission" date="2023-05" db="EMBL/GenBank/DDBJ databases">
        <authorList>
            <consortium name="ELIXIR-Norway"/>
        </authorList>
    </citation>
    <scope>NUCLEOTIDE SEQUENCE</scope>
</reference>
<dbReference type="EMBL" id="OX596109">
    <property type="protein sequence ID" value="CAN0264088.1"/>
    <property type="molecule type" value="Genomic_DNA"/>
</dbReference>
<accession>A0AC59Z6J0</accession>